<dbReference type="Proteomes" id="UP000800200">
    <property type="component" value="Unassembled WGS sequence"/>
</dbReference>
<dbReference type="OrthoDB" id="3750348at2759"/>
<protein>
    <submittedName>
        <fullName evidence="1">Uncharacterized protein</fullName>
    </submittedName>
</protein>
<proteinExistence type="predicted"/>
<dbReference type="AlphaFoldDB" id="A0A6A6D7Y3"/>
<dbReference type="EMBL" id="ML994729">
    <property type="protein sequence ID" value="KAF2175604.1"/>
    <property type="molecule type" value="Genomic_DNA"/>
</dbReference>
<evidence type="ECO:0000313" key="2">
    <source>
        <dbReference type="Proteomes" id="UP000800200"/>
    </source>
</evidence>
<organism evidence="1 2">
    <name type="scientific">Zopfia rhizophila CBS 207.26</name>
    <dbReference type="NCBI Taxonomy" id="1314779"/>
    <lineage>
        <taxon>Eukaryota</taxon>
        <taxon>Fungi</taxon>
        <taxon>Dikarya</taxon>
        <taxon>Ascomycota</taxon>
        <taxon>Pezizomycotina</taxon>
        <taxon>Dothideomycetes</taxon>
        <taxon>Dothideomycetes incertae sedis</taxon>
        <taxon>Zopfiaceae</taxon>
        <taxon>Zopfia</taxon>
    </lineage>
</organism>
<evidence type="ECO:0000313" key="1">
    <source>
        <dbReference type="EMBL" id="KAF2175604.1"/>
    </source>
</evidence>
<accession>A0A6A6D7Y3</accession>
<keyword evidence="2" id="KW-1185">Reference proteome</keyword>
<dbReference type="InterPro" id="IPR038883">
    <property type="entry name" value="AN11006-like"/>
</dbReference>
<dbReference type="PANTHER" id="PTHR42085:SF1">
    <property type="entry name" value="F-BOX DOMAIN-CONTAINING PROTEIN"/>
    <property type="match status" value="1"/>
</dbReference>
<reference evidence="1" key="1">
    <citation type="journal article" date="2020" name="Stud. Mycol.">
        <title>101 Dothideomycetes genomes: a test case for predicting lifestyles and emergence of pathogens.</title>
        <authorList>
            <person name="Haridas S."/>
            <person name="Albert R."/>
            <person name="Binder M."/>
            <person name="Bloem J."/>
            <person name="Labutti K."/>
            <person name="Salamov A."/>
            <person name="Andreopoulos B."/>
            <person name="Baker S."/>
            <person name="Barry K."/>
            <person name="Bills G."/>
            <person name="Bluhm B."/>
            <person name="Cannon C."/>
            <person name="Castanera R."/>
            <person name="Culley D."/>
            <person name="Daum C."/>
            <person name="Ezra D."/>
            <person name="Gonzalez J."/>
            <person name="Henrissat B."/>
            <person name="Kuo A."/>
            <person name="Liang C."/>
            <person name="Lipzen A."/>
            <person name="Lutzoni F."/>
            <person name="Magnuson J."/>
            <person name="Mondo S."/>
            <person name="Nolan M."/>
            <person name="Ohm R."/>
            <person name="Pangilinan J."/>
            <person name="Park H.-J."/>
            <person name="Ramirez L."/>
            <person name="Alfaro M."/>
            <person name="Sun H."/>
            <person name="Tritt A."/>
            <person name="Yoshinaga Y."/>
            <person name="Zwiers L.-H."/>
            <person name="Turgeon B."/>
            <person name="Goodwin S."/>
            <person name="Spatafora J."/>
            <person name="Crous P."/>
            <person name="Grigoriev I."/>
        </authorList>
    </citation>
    <scope>NUCLEOTIDE SEQUENCE</scope>
    <source>
        <strain evidence="1">CBS 207.26</strain>
    </source>
</reference>
<name>A0A6A6D7Y3_9PEZI</name>
<dbReference type="PANTHER" id="PTHR42085">
    <property type="entry name" value="F-BOX DOMAIN-CONTAINING PROTEIN"/>
    <property type="match status" value="1"/>
</dbReference>
<gene>
    <name evidence="1" type="ORF">K469DRAFT_66085</name>
</gene>
<sequence>MDSVQSPPFLRISPDLRQRIYTYLLCLDSENEITTINYDLAWPYLQNPTSTTFTYHQLDMCSCPGPASQGSTGKHGDHIYTRYVCEGPEVQIVPKNKPLWVLQQPNGPLNILRPATKKELDRRPSANIVRANKLIYREATPLLYRGRKFRFLTGHCPRGRYQAYATQTLLSRMSTFTQEQITDLSLIYQQHEEDCRWQDVKKAYVSLARFILSNLPHCRTLHILKCASGDGLGPFCKLFRREDMRILVRKHDANEEVECFEKEQFVRCIIINKGLVQYRGAARNEDALEDSLDEGLGELNW</sequence>